<evidence type="ECO:0000313" key="1">
    <source>
        <dbReference type="EMBL" id="PQP96695.1"/>
    </source>
</evidence>
<dbReference type="Proteomes" id="UP000250321">
    <property type="component" value="Unassembled WGS sequence"/>
</dbReference>
<keyword evidence="2" id="KW-1185">Reference proteome</keyword>
<accession>A0A314Z4W7</accession>
<protein>
    <submittedName>
        <fullName evidence="1">Uncharacterized protein</fullName>
    </submittedName>
</protein>
<organism evidence="1 2">
    <name type="scientific">Prunus yedoensis var. nudiflora</name>
    <dbReference type="NCBI Taxonomy" id="2094558"/>
    <lineage>
        <taxon>Eukaryota</taxon>
        <taxon>Viridiplantae</taxon>
        <taxon>Streptophyta</taxon>
        <taxon>Embryophyta</taxon>
        <taxon>Tracheophyta</taxon>
        <taxon>Spermatophyta</taxon>
        <taxon>Magnoliopsida</taxon>
        <taxon>eudicotyledons</taxon>
        <taxon>Gunneridae</taxon>
        <taxon>Pentapetalae</taxon>
        <taxon>rosids</taxon>
        <taxon>fabids</taxon>
        <taxon>Rosales</taxon>
        <taxon>Rosaceae</taxon>
        <taxon>Amygdaloideae</taxon>
        <taxon>Amygdaleae</taxon>
        <taxon>Prunus</taxon>
    </lineage>
</organism>
<comment type="caution">
    <text evidence="1">The sequence shown here is derived from an EMBL/GenBank/DDBJ whole genome shotgun (WGS) entry which is preliminary data.</text>
</comment>
<reference evidence="1 2" key="1">
    <citation type="submission" date="2018-02" db="EMBL/GenBank/DDBJ databases">
        <title>Draft genome of wild Prunus yedoensis var. nudiflora.</title>
        <authorList>
            <person name="Baek S."/>
            <person name="Kim J.-H."/>
            <person name="Choi K."/>
            <person name="Kim G.-B."/>
            <person name="Cho A."/>
            <person name="Jang H."/>
            <person name="Shin C.-H."/>
            <person name="Yu H.-J."/>
            <person name="Mun J.-H."/>
        </authorList>
    </citation>
    <scope>NUCLEOTIDE SEQUENCE [LARGE SCALE GENOMIC DNA]</scope>
    <source>
        <strain evidence="2">cv. Jeju island</strain>
        <tissue evidence="1">Leaf</tissue>
    </source>
</reference>
<proteinExistence type="predicted"/>
<sequence>MERSYFYMTQPTDGCKLAEVDVVVLKPGGLSLQHGMDPEAGLLEFNTEGGVPELQVEMKL</sequence>
<evidence type="ECO:0000313" key="2">
    <source>
        <dbReference type="Proteomes" id="UP000250321"/>
    </source>
</evidence>
<dbReference type="AlphaFoldDB" id="A0A314Z4W7"/>
<gene>
    <name evidence="1" type="ORF">Pyn_09895</name>
</gene>
<dbReference type="EMBL" id="PJQY01002068">
    <property type="protein sequence ID" value="PQP96695.1"/>
    <property type="molecule type" value="Genomic_DNA"/>
</dbReference>
<name>A0A314Z4W7_PRUYE</name>